<dbReference type="Proteomes" id="UP000824055">
    <property type="component" value="Unassembled WGS sequence"/>
</dbReference>
<evidence type="ECO:0000313" key="3">
    <source>
        <dbReference type="EMBL" id="HIZ69451.1"/>
    </source>
</evidence>
<accession>A0A9D2FZB8</accession>
<name>A0A9D2FZB8_9BACT</name>
<dbReference type="AlphaFoldDB" id="A0A9D2FZB8"/>
<organism evidence="3 4">
    <name type="scientific">Candidatus Prevotella avicola</name>
    <dbReference type="NCBI Taxonomy" id="2838738"/>
    <lineage>
        <taxon>Bacteria</taxon>
        <taxon>Pseudomonadati</taxon>
        <taxon>Bacteroidota</taxon>
        <taxon>Bacteroidia</taxon>
        <taxon>Bacteroidales</taxon>
        <taxon>Prevotellaceae</taxon>
        <taxon>Prevotella</taxon>
    </lineage>
</organism>
<evidence type="ECO:0000256" key="1">
    <source>
        <dbReference type="ARBA" id="ARBA00022679"/>
    </source>
</evidence>
<protein>
    <submittedName>
        <fullName evidence="3">4'-phosphopantetheinyl transferase superfamily protein</fullName>
    </submittedName>
</protein>
<proteinExistence type="predicted"/>
<dbReference type="EMBL" id="DXBE01000047">
    <property type="protein sequence ID" value="HIZ69451.1"/>
    <property type="molecule type" value="Genomic_DNA"/>
</dbReference>
<feature type="domain" description="4'-phosphopantetheinyl transferase" evidence="2">
    <location>
        <begin position="105"/>
        <end position="167"/>
    </location>
</feature>
<keyword evidence="1 3" id="KW-0808">Transferase</keyword>
<evidence type="ECO:0000313" key="4">
    <source>
        <dbReference type="Proteomes" id="UP000824055"/>
    </source>
</evidence>
<dbReference type="GO" id="GO:0008897">
    <property type="term" value="F:holo-[acyl-carrier-protein] synthase activity"/>
    <property type="evidence" value="ECO:0007669"/>
    <property type="project" value="InterPro"/>
</dbReference>
<reference evidence="3" key="2">
    <citation type="submission" date="2021-04" db="EMBL/GenBank/DDBJ databases">
        <authorList>
            <person name="Gilroy R."/>
        </authorList>
    </citation>
    <scope>NUCLEOTIDE SEQUENCE</scope>
    <source>
        <strain evidence="3">ChiHecec3B27-8219</strain>
    </source>
</reference>
<dbReference type="Pfam" id="PF01648">
    <property type="entry name" value="ACPS"/>
    <property type="match status" value="1"/>
</dbReference>
<dbReference type="InterPro" id="IPR008278">
    <property type="entry name" value="4-PPantetheinyl_Trfase_dom"/>
</dbReference>
<evidence type="ECO:0000259" key="2">
    <source>
        <dbReference type="Pfam" id="PF01648"/>
    </source>
</evidence>
<gene>
    <name evidence="3" type="ORF">H9966_06170</name>
</gene>
<dbReference type="GO" id="GO:0000287">
    <property type="term" value="F:magnesium ion binding"/>
    <property type="evidence" value="ECO:0007669"/>
    <property type="project" value="InterPro"/>
</dbReference>
<dbReference type="Gene3D" id="3.90.470.20">
    <property type="entry name" value="4'-phosphopantetheinyl transferase domain"/>
    <property type="match status" value="1"/>
</dbReference>
<sequence length="201" mass="23000">MPLLSIHSVTENVTVALWRVTETLEDFQALFPRFPFAKEEVETHHPCGARLLERYAVHALFRAVTNREEIITHLPSGKPVVSKGHISVTHTKGYAAVIYSPSLEVAIDIEHISDRINRVADRFLREDERLSGTLPRLVAWCAKETAFKYYSSDNLLFSDMRVDSFKLMDGCCQVENLERGCSLPVRFHITEDFVLAYGYQR</sequence>
<reference evidence="3" key="1">
    <citation type="journal article" date="2021" name="PeerJ">
        <title>Extensive microbial diversity within the chicken gut microbiome revealed by metagenomics and culture.</title>
        <authorList>
            <person name="Gilroy R."/>
            <person name="Ravi A."/>
            <person name="Getino M."/>
            <person name="Pursley I."/>
            <person name="Horton D.L."/>
            <person name="Alikhan N.F."/>
            <person name="Baker D."/>
            <person name="Gharbi K."/>
            <person name="Hall N."/>
            <person name="Watson M."/>
            <person name="Adriaenssens E.M."/>
            <person name="Foster-Nyarko E."/>
            <person name="Jarju S."/>
            <person name="Secka A."/>
            <person name="Antonio M."/>
            <person name="Oren A."/>
            <person name="Chaudhuri R.R."/>
            <person name="La Ragione R."/>
            <person name="Hildebrand F."/>
            <person name="Pallen M.J."/>
        </authorList>
    </citation>
    <scope>NUCLEOTIDE SEQUENCE</scope>
    <source>
        <strain evidence="3">ChiHecec3B27-8219</strain>
    </source>
</reference>
<comment type="caution">
    <text evidence="3">The sequence shown here is derived from an EMBL/GenBank/DDBJ whole genome shotgun (WGS) entry which is preliminary data.</text>
</comment>
<dbReference type="InterPro" id="IPR037143">
    <property type="entry name" value="4-PPantetheinyl_Trfase_dom_sf"/>
</dbReference>